<reference evidence="1 2" key="1">
    <citation type="journal article" date="2021" name="Syst. Appl. Microbiol.">
        <title>Persephonella atlantica sp. nov.: How to adapt to physico-chemical gradients in high temperature hydrothermal habitats.</title>
        <authorList>
            <person name="Francois D.X."/>
            <person name="Godfroy A."/>
            <person name="Mathien C."/>
            <person name="Aube J."/>
            <person name="Cathalot C."/>
            <person name="Lesongeur F."/>
            <person name="L'Haridon S."/>
            <person name="Philippon X."/>
            <person name="Roussel E.G."/>
        </authorList>
    </citation>
    <scope>NUCLEOTIDE SEQUENCE [LARGE SCALE GENOMIC DNA]</scope>
    <source>
        <strain evidence="1 2">MO1340</strain>
    </source>
</reference>
<evidence type="ECO:0000313" key="1">
    <source>
        <dbReference type="EMBL" id="MBK3331749.1"/>
    </source>
</evidence>
<dbReference type="RefSeq" id="WP_200673154.1">
    <property type="nucleotide sequence ID" value="NZ_JAACYA010000001.1"/>
</dbReference>
<dbReference type="EMBL" id="JAACYA010000001">
    <property type="protein sequence ID" value="MBK3331749.1"/>
    <property type="molecule type" value="Genomic_DNA"/>
</dbReference>
<name>A0ABS1GFQ3_9AQUI</name>
<sequence length="197" mass="22724">MQIKHKFTYFFKEGYIKGESEYIIATQTPLPEDNPLKELKNARWAIYRGDTGEKLTEDFDWISPLGLVKGQSEYFRATKDGKEALFTLERQITQWFDKIRDRGALTGESLYYWGKLNGYYALYDINSGEKLTENFKSSVIAGAVIGKTDYIIGSYGEEIFFIVNLKTGEKVSPDFDEDKLIEILKHGDLERALKELK</sequence>
<proteinExistence type="predicted"/>
<keyword evidence="2" id="KW-1185">Reference proteome</keyword>
<gene>
    <name evidence="1" type="ORF">GWK41_01555</name>
</gene>
<protein>
    <submittedName>
        <fullName evidence="1">Uncharacterized protein</fullName>
    </submittedName>
</protein>
<evidence type="ECO:0000313" key="2">
    <source>
        <dbReference type="Proteomes" id="UP000772812"/>
    </source>
</evidence>
<accession>A0ABS1GFQ3</accession>
<dbReference type="Proteomes" id="UP000772812">
    <property type="component" value="Unassembled WGS sequence"/>
</dbReference>
<organism evidence="1 2">
    <name type="scientific">Persephonella atlantica</name>
    <dbReference type="NCBI Taxonomy" id="2699429"/>
    <lineage>
        <taxon>Bacteria</taxon>
        <taxon>Pseudomonadati</taxon>
        <taxon>Aquificota</taxon>
        <taxon>Aquificia</taxon>
        <taxon>Aquificales</taxon>
        <taxon>Hydrogenothermaceae</taxon>
        <taxon>Persephonella</taxon>
    </lineage>
</organism>
<comment type="caution">
    <text evidence="1">The sequence shown here is derived from an EMBL/GenBank/DDBJ whole genome shotgun (WGS) entry which is preliminary data.</text>
</comment>